<dbReference type="STRING" id="933852.A0A0C2XZN7"/>
<protein>
    <recommendedName>
        <fullName evidence="6">Cryptic loci regulator 2 N-terminal domain-containing protein</fullName>
    </recommendedName>
</protein>
<dbReference type="AlphaFoldDB" id="A0A0C2XZN7"/>
<evidence type="ECO:0000256" key="1">
    <source>
        <dbReference type="SAM" id="MobiDB-lite"/>
    </source>
</evidence>
<dbReference type="GO" id="GO:0030466">
    <property type="term" value="P:silent mating-type cassette heterochromatin formation"/>
    <property type="evidence" value="ECO:0007669"/>
    <property type="project" value="TreeGrafter"/>
</dbReference>
<feature type="region of interest" description="Disordered" evidence="1">
    <location>
        <begin position="160"/>
        <end position="221"/>
    </location>
</feature>
<accession>A0A0C2XZN7</accession>
<gene>
    <name evidence="4" type="ORF">M408DRAFT_59947</name>
</gene>
<dbReference type="PANTHER" id="PTHR38046">
    <property type="entry name" value="CRYPTIC LOCI REGULATOR 2"/>
    <property type="match status" value="1"/>
</dbReference>
<dbReference type="InterPro" id="IPR038986">
    <property type="entry name" value="Clr2"/>
</dbReference>
<dbReference type="Pfam" id="PF10383">
    <property type="entry name" value="Clr2"/>
    <property type="match status" value="1"/>
</dbReference>
<evidence type="ECO:0000313" key="4">
    <source>
        <dbReference type="EMBL" id="KIM34322.1"/>
    </source>
</evidence>
<dbReference type="InterPro" id="IPR018839">
    <property type="entry name" value="Tscrpt-silencing_Clr2_C"/>
</dbReference>
<evidence type="ECO:0008006" key="6">
    <source>
        <dbReference type="Google" id="ProtNLM"/>
    </source>
</evidence>
<organism evidence="4 5">
    <name type="scientific">Serendipita vermifera MAFF 305830</name>
    <dbReference type="NCBI Taxonomy" id="933852"/>
    <lineage>
        <taxon>Eukaryota</taxon>
        <taxon>Fungi</taxon>
        <taxon>Dikarya</taxon>
        <taxon>Basidiomycota</taxon>
        <taxon>Agaricomycotina</taxon>
        <taxon>Agaricomycetes</taxon>
        <taxon>Sebacinales</taxon>
        <taxon>Serendipitaceae</taxon>
        <taxon>Serendipita</taxon>
    </lineage>
</organism>
<reference evidence="5" key="2">
    <citation type="submission" date="2015-01" db="EMBL/GenBank/DDBJ databases">
        <title>Evolutionary Origins and Diversification of the Mycorrhizal Mutualists.</title>
        <authorList>
            <consortium name="DOE Joint Genome Institute"/>
            <consortium name="Mycorrhizal Genomics Consortium"/>
            <person name="Kohler A."/>
            <person name="Kuo A."/>
            <person name="Nagy L.G."/>
            <person name="Floudas D."/>
            <person name="Copeland A."/>
            <person name="Barry K.W."/>
            <person name="Cichocki N."/>
            <person name="Veneault-Fourrey C."/>
            <person name="LaButti K."/>
            <person name="Lindquist E.A."/>
            <person name="Lipzen A."/>
            <person name="Lundell T."/>
            <person name="Morin E."/>
            <person name="Murat C."/>
            <person name="Riley R."/>
            <person name="Ohm R."/>
            <person name="Sun H."/>
            <person name="Tunlid A."/>
            <person name="Henrissat B."/>
            <person name="Grigoriev I.V."/>
            <person name="Hibbett D.S."/>
            <person name="Martin F."/>
        </authorList>
    </citation>
    <scope>NUCLEOTIDE SEQUENCE [LARGE SCALE GENOMIC DNA]</scope>
    <source>
        <strain evidence="5">MAFF 305830</strain>
    </source>
</reference>
<dbReference type="GO" id="GO:0033553">
    <property type="term" value="C:rDNA heterochromatin"/>
    <property type="evidence" value="ECO:0007669"/>
    <property type="project" value="TreeGrafter"/>
</dbReference>
<dbReference type="InterPro" id="IPR031915">
    <property type="entry name" value="Clr2_N"/>
</dbReference>
<dbReference type="Proteomes" id="UP000054097">
    <property type="component" value="Unassembled WGS sequence"/>
</dbReference>
<feature type="domain" description="Cryptic loci regulator 2 C-terminal" evidence="2">
    <location>
        <begin position="418"/>
        <end position="563"/>
    </location>
</feature>
<keyword evidence="5" id="KW-1185">Reference proteome</keyword>
<dbReference type="HOGENOM" id="CLU_013221_0_0_1"/>
<evidence type="ECO:0000259" key="2">
    <source>
        <dbReference type="Pfam" id="PF10383"/>
    </source>
</evidence>
<evidence type="ECO:0000259" key="3">
    <source>
        <dbReference type="Pfam" id="PF16761"/>
    </source>
</evidence>
<proteinExistence type="predicted"/>
<feature type="domain" description="Cryptic loci regulator 2 N-terminal" evidence="3">
    <location>
        <begin position="85"/>
        <end position="152"/>
    </location>
</feature>
<dbReference type="EMBL" id="KN824277">
    <property type="protein sequence ID" value="KIM34322.1"/>
    <property type="molecule type" value="Genomic_DNA"/>
</dbReference>
<sequence length="633" mass="71366">MPRGTTTIGPEEIQPPPSNSKFLSFENSDGDASIRPSPTQLSRDATGRINYFRQVSLDEKSSTQWRRKIGSKVAFMLGKSNPDSYCLADWPEGYAFFDHNKERAEGDMRHDPYLYGSPHCAKFRSTNEFIPHAYWLMTTTTLNNSECACKYCAKKKGQKEVNESVLGEPSKPRMKPSAVQPPEGGRLRRKSGKSKDSYDSDSASTLVTQLRPSKPEQKSKHLKQIFPLNFDDIPPAGVYTPRKRYVELHSGRFVRDGELIWIRLPYPIYYEGNSGVAIDSWPAFAEDIEHRKQVVPSQDKSTFTVKEEVYIVTRPLMAGRIVVKVPETSVIPFRAWEVGDDLVELIKKVSSSSDIDLTSEYPVFDQRSTNGELLPRASFQHVAPYFAVAVQTAAHMDIYWSPMFQIANASHRATSISFQGLWLGAERIWLDDVVRVVPSHEDLTSHVQLRSRIPPPFEGSETRSILMRVNDISVTYILTPDGPRKVCRLSGPLFYTAPDPQYQLPTGNSAMLSSTESNSIPGIKNGTHFPFPIPPIGFQYQPLTPDDQEVVLDARMIAGRYYPRLILSPSLDIQWIQENRLQLWLSIAAMSGLSSSQYSRSNAQFLIRQRAEAAEASEKAARADFLKLVETTR</sequence>
<dbReference type="OrthoDB" id="2421327at2759"/>
<evidence type="ECO:0000313" key="5">
    <source>
        <dbReference type="Proteomes" id="UP000054097"/>
    </source>
</evidence>
<name>A0A0C2XZN7_SERVB</name>
<dbReference type="Pfam" id="PF16761">
    <property type="entry name" value="Clr2_transil"/>
    <property type="match status" value="1"/>
</dbReference>
<dbReference type="GO" id="GO:0070824">
    <property type="term" value="C:SHREC complex"/>
    <property type="evidence" value="ECO:0007669"/>
    <property type="project" value="InterPro"/>
</dbReference>
<feature type="region of interest" description="Disordered" evidence="1">
    <location>
        <begin position="1"/>
        <end position="42"/>
    </location>
</feature>
<reference evidence="4 5" key="1">
    <citation type="submission" date="2014-04" db="EMBL/GenBank/DDBJ databases">
        <authorList>
            <consortium name="DOE Joint Genome Institute"/>
            <person name="Kuo A."/>
            <person name="Zuccaro A."/>
            <person name="Kohler A."/>
            <person name="Nagy L.G."/>
            <person name="Floudas D."/>
            <person name="Copeland A."/>
            <person name="Barry K.W."/>
            <person name="Cichocki N."/>
            <person name="Veneault-Fourrey C."/>
            <person name="LaButti K."/>
            <person name="Lindquist E.A."/>
            <person name="Lipzen A."/>
            <person name="Lundell T."/>
            <person name="Morin E."/>
            <person name="Murat C."/>
            <person name="Sun H."/>
            <person name="Tunlid A."/>
            <person name="Henrissat B."/>
            <person name="Grigoriev I.V."/>
            <person name="Hibbett D.S."/>
            <person name="Martin F."/>
            <person name="Nordberg H.P."/>
            <person name="Cantor M.N."/>
            <person name="Hua S.X."/>
        </authorList>
    </citation>
    <scope>NUCLEOTIDE SEQUENCE [LARGE SCALE GENOMIC DNA]</scope>
    <source>
        <strain evidence="4 5">MAFF 305830</strain>
    </source>
</reference>
<dbReference type="PANTHER" id="PTHR38046:SF1">
    <property type="entry name" value="CRYPTIC LOCI REGULATOR 2"/>
    <property type="match status" value="1"/>
</dbReference>
<dbReference type="GO" id="GO:0031934">
    <property type="term" value="C:mating-type region heterochromatin"/>
    <property type="evidence" value="ECO:0007669"/>
    <property type="project" value="TreeGrafter"/>
</dbReference>